<dbReference type="EMBL" id="JBHMQT010000004">
    <property type="protein sequence ID" value="MFC0861445.1"/>
    <property type="molecule type" value="Genomic_DNA"/>
</dbReference>
<dbReference type="Pfam" id="PF00550">
    <property type="entry name" value="PP-binding"/>
    <property type="match status" value="1"/>
</dbReference>
<dbReference type="Gene3D" id="3.30.559.10">
    <property type="entry name" value="Chloramphenicol acetyltransferase-like domain"/>
    <property type="match status" value="1"/>
</dbReference>
<comment type="caution">
    <text evidence="5">The sequence shown here is derived from an EMBL/GenBank/DDBJ whole genome shotgun (WGS) entry which is preliminary data.</text>
</comment>
<dbReference type="PROSITE" id="PS50075">
    <property type="entry name" value="CARRIER"/>
    <property type="match status" value="1"/>
</dbReference>
<dbReference type="InterPro" id="IPR042099">
    <property type="entry name" value="ANL_N_sf"/>
</dbReference>
<dbReference type="PROSITE" id="PS00455">
    <property type="entry name" value="AMP_BINDING"/>
    <property type="match status" value="1"/>
</dbReference>
<dbReference type="Gene3D" id="3.30.300.30">
    <property type="match status" value="1"/>
</dbReference>
<evidence type="ECO:0000256" key="3">
    <source>
        <dbReference type="ARBA" id="ARBA00022553"/>
    </source>
</evidence>
<feature type="domain" description="Carrier" evidence="4">
    <location>
        <begin position="499"/>
        <end position="576"/>
    </location>
</feature>
<protein>
    <submittedName>
        <fullName evidence="5">AMP-binding protein</fullName>
    </submittedName>
</protein>
<dbReference type="Gene3D" id="1.10.1200.10">
    <property type="entry name" value="ACP-like"/>
    <property type="match status" value="1"/>
</dbReference>
<evidence type="ECO:0000313" key="5">
    <source>
        <dbReference type="EMBL" id="MFC0861445.1"/>
    </source>
</evidence>
<reference evidence="5 6" key="1">
    <citation type="submission" date="2024-09" db="EMBL/GenBank/DDBJ databases">
        <authorList>
            <person name="Sun Q."/>
            <person name="Mori K."/>
        </authorList>
    </citation>
    <scope>NUCLEOTIDE SEQUENCE [LARGE SCALE GENOMIC DNA]</scope>
    <source>
        <strain evidence="5 6">TBRC 1851</strain>
    </source>
</reference>
<dbReference type="InterPro" id="IPR001242">
    <property type="entry name" value="Condensation_dom"/>
</dbReference>
<evidence type="ECO:0000256" key="1">
    <source>
        <dbReference type="ARBA" id="ARBA00001957"/>
    </source>
</evidence>
<dbReference type="InterPro" id="IPR025110">
    <property type="entry name" value="AMP-bd_C"/>
</dbReference>
<dbReference type="PANTHER" id="PTHR45527:SF1">
    <property type="entry name" value="FATTY ACID SYNTHASE"/>
    <property type="match status" value="1"/>
</dbReference>
<keyword evidence="2" id="KW-0596">Phosphopantetheine</keyword>
<dbReference type="SUPFAM" id="SSF56801">
    <property type="entry name" value="Acetyl-CoA synthetase-like"/>
    <property type="match status" value="1"/>
</dbReference>
<evidence type="ECO:0000259" key="4">
    <source>
        <dbReference type="PROSITE" id="PS50075"/>
    </source>
</evidence>
<dbReference type="InterPro" id="IPR045851">
    <property type="entry name" value="AMP-bd_C_sf"/>
</dbReference>
<dbReference type="InterPro" id="IPR020845">
    <property type="entry name" value="AMP-binding_CS"/>
</dbReference>
<dbReference type="Proteomes" id="UP001589870">
    <property type="component" value="Unassembled WGS sequence"/>
</dbReference>
<dbReference type="RefSeq" id="WP_394299690.1">
    <property type="nucleotide sequence ID" value="NZ_JBHMQT010000004.1"/>
</dbReference>
<dbReference type="SUPFAM" id="SSF47336">
    <property type="entry name" value="ACP-like"/>
    <property type="match status" value="1"/>
</dbReference>
<evidence type="ECO:0000313" key="6">
    <source>
        <dbReference type="Proteomes" id="UP001589870"/>
    </source>
</evidence>
<evidence type="ECO:0000256" key="2">
    <source>
        <dbReference type="ARBA" id="ARBA00022450"/>
    </source>
</evidence>
<dbReference type="Pfam" id="PF00501">
    <property type="entry name" value="AMP-binding"/>
    <property type="match status" value="1"/>
</dbReference>
<dbReference type="InterPro" id="IPR036736">
    <property type="entry name" value="ACP-like_sf"/>
</dbReference>
<comment type="cofactor">
    <cofactor evidence="1">
        <name>pantetheine 4'-phosphate</name>
        <dbReference type="ChEBI" id="CHEBI:47942"/>
    </cofactor>
</comment>
<gene>
    <name evidence="5" type="ORF">ACFHYQ_03950</name>
</gene>
<organism evidence="5 6">
    <name type="scientific">Sphaerimonospora cavernae</name>
    <dbReference type="NCBI Taxonomy" id="1740611"/>
    <lineage>
        <taxon>Bacteria</taxon>
        <taxon>Bacillati</taxon>
        <taxon>Actinomycetota</taxon>
        <taxon>Actinomycetes</taxon>
        <taxon>Streptosporangiales</taxon>
        <taxon>Streptosporangiaceae</taxon>
        <taxon>Sphaerimonospora</taxon>
    </lineage>
</organism>
<dbReference type="Gene3D" id="3.40.50.12780">
    <property type="entry name" value="N-terminal domain of ligase-like"/>
    <property type="match status" value="1"/>
</dbReference>
<dbReference type="Pfam" id="PF00668">
    <property type="entry name" value="Condensation"/>
    <property type="match status" value="1"/>
</dbReference>
<dbReference type="Gene3D" id="3.30.559.30">
    <property type="entry name" value="Nonribosomal peptide synthetase, condensation domain"/>
    <property type="match status" value="1"/>
</dbReference>
<sequence>MDRAEKAAFQHGQVIHEAFVRHAALTPQATALLQGPRRLTYDELDRASTFYANELLLAGIGPGCKLPVVLPRSMELVAVLLAVLKTGAAYAALDPRWPAERIKRIAEALRSSLTVTCVLPLSKTVDIGGVIPDIPCRGTDAATVFFTSGTSGTPRGVVSPHQATTRLFQKGSFADFGSGHTTASAAAISWDAFTLELWGPLVSGGTVALNDADYLLPSTLKSLVGEHGVDTAWLTSSLFNMFVDEDLSCFHGLSQLMIGGERLSPEYVGRFLNAHPEISLINGYGPVESCVFATTHRIRPEDITHSGGIPLGRAVPVTDVYVIHDGRRCAPEEEGEICVGGAGLAHEYLNDAEATAERFVHLNLGGEEVRLYRTGDIGYTNSAGLLHYRGRADRQVKLRGHRIEPHEIERHCAALNGVTHAVVVPVSTDGQNTDRLALFYVAGPGAPVTPSAVRRALSESLPGYLVPEQIDRLDALPITPNGKTDYQHILSLARASRRADDAGDATGAFHEILRIVESGADTVDPDAAFAALGGSSLDALRLCARLQSRFGPHITVSRFMRDPTLRGVLTLIREKPPESALSGIHPSDSSTVPLRGMQAHFSMAYETSPADTSSACRLTWRVIGDLDVVALERALNDVHDRHQALRAAYRLAEGPVADLPSGSRSIRLTVLPQDTQGGDPRTRLSRRLAGPLRIDRGEIWRCVLAELDERVFLLGVVVHHVAFDGWSQSLLVSELSTAYSSRRNGSAPAFDGAAPTMAFLANELSEFSGTPDHARQIEYWTSVLRGIPELEMPRPAEQEKTQRSGRLTFFLEEVVVHELNTMAKRYGSTVFLLLIVGYDMAVREVFGQYDFGIGVPVTGRFTEESLRAITCLTDMVCVRLPRGRAGDSLTHRLEVSREAVRGALAHQGVRFGDVVAALRLPRTGRNPCFQTIFAYQNNEQPDLVLDGCSADLVAHDGSEPLAEVQCEVWPTRGGLLVDFAYRADAVSAEAVRRLAAAYEDVLRRGARP</sequence>
<dbReference type="InterPro" id="IPR023213">
    <property type="entry name" value="CAT-like_dom_sf"/>
</dbReference>
<keyword evidence="6" id="KW-1185">Reference proteome</keyword>
<dbReference type="InterPro" id="IPR006162">
    <property type="entry name" value="Ppantetheine_attach_site"/>
</dbReference>
<dbReference type="PANTHER" id="PTHR45527">
    <property type="entry name" value="NONRIBOSOMAL PEPTIDE SYNTHETASE"/>
    <property type="match status" value="1"/>
</dbReference>
<keyword evidence="3" id="KW-0597">Phosphoprotein</keyword>
<dbReference type="InterPro" id="IPR009081">
    <property type="entry name" value="PP-bd_ACP"/>
</dbReference>
<dbReference type="SUPFAM" id="SSF52777">
    <property type="entry name" value="CoA-dependent acyltransferases"/>
    <property type="match status" value="2"/>
</dbReference>
<proteinExistence type="predicted"/>
<accession>A0ABV6U0R8</accession>
<dbReference type="PROSITE" id="PS00012">
    <property type="entry name" value="PHOSPHOPANTETHEINE"/>
    <property type="match status" value="1"/>
</dbReference>
<name>A0ABV6U0R8_9ACTN</name>
<dbReference type="InterPro" id="IPR000873">
    <property type="entry name" value="AMP-dep_synth/lig_dom"/>
</dbReference>
<dbReference type="Pfam" id="PF13193">
    <property type="entry name" value="AMP-binding_C"/>
    <property type="match status" value="1"/>
</dbReference>